<keyword evidence="2" id="KW-0472">Membrane</keyword>
<evidence type="ECO:0000313" key="5">
    <source>
        <dbReference type="EnsemblProtists" id="EOD09953"/>
    </source>
</evidence>
<evidence type="ECO:0000313" key="6">
    <source>
        <dbReference type="Proteomes" id="UP000013827"/>
    </source>
</evidence>
<feature type="compositionally biased region" description="Basic and acidic residues" evidence="1">
    <location>
        <begin position="919"/>
        <end position="933"/>
    </location>
</feature>
<keyword evidence="3" id="KW-0732">Signal</keyword>
<feature type="signal peptide" evidence="3">
    <location>
        <begin position="1"/>
        <end position="20"/>
    </location>
</feature>
<dbReference type="PANTHER" id="PTHR14650">
    <property type="entry name" value="PROLYL HYDROXYLASE-RELATED"/>
    <property type="match status" value="1"/>
</dbReference>
<dbReference type="HOGENOM" id="CLU_295853_0_0_1"/>
<feature type="domain" description="Fe2OG dioxygenase" evidence="4">
    <location>
        <begin position="863"/>
        <end position="974"/>
    </location>
</feature>
<dbReference type="EnsemblProtists" id="EOD09953">
    <property type="protein sequence ID" value="EOD09953"/>
    <property type="gene ID" value="EMIHUDRAFT_465304"/>
</dbReference>
<dbReference type="InterPro" id="IPR005123">
    <property type="entry name" value="Oxoglu/Fe-dep_dioxygenase_dom"/>
</dbReference>
<dbReference type="RefSeq" id="XP_005762382.1">
    <property type="nucleotide sequence ID" value="XM_005762325.1"/>
</dbReference>
<keyword evidence="2" id="KW-1133">Transmembrane helix</keyword>
<dbReference type="PANTHER" id="PTHR14650:SF1">
    <property type="entry name" value="2-OXOGLUTARATE AND IRON-DEPENDENT OXYGENASE DOMAIN-CONTAINING PROTEIN 3"/>
    <property type="match status" value="1"/>
</dbReference>
<feature type="transmembrane region" description="Helical" evidence="2">
    <location>
        <begin position="90"/>
        <end position="108"/>
    </location>
</feature>
<sequence>MRFFAVIAATLAVSLEQAPAETVDVDLSTAIGALCLVLMQGFPGLVGNNLTMESDQLSLPITVGGAPGCVMSAALTATSPSKYPRAILEFVLPALIVTTAYVLLLTGGGEHHTTGDKKGGSRPSTTRGSDYLSLLIPRYVGQSRRAFIGSLLFFLTFLVAAADAVCPTCGGNLASCDYDTSRTCPAATVVANNAKVLLGTAADPAPSRKQIDEFNAQKRISGPQARRKPEIRRSHADRVAMPPRARVCTACKAAKTKCCLDGLPWDPQSGRKCDRCARLGVRCTAAPQAVDKRKAFSSSSAPCRAVAPGGGMLLHIAPSSMLTQALAQVPGTTSSSFADTLSYVLAPGASPVAARYVLRAIATTARRRGTYELTEFVTRLCNHYDIALDHVMAEATEPLPALGDNDDDLPSFFEEKLTSSSAGFVNVRSRRDGEARFYANAAFEASFAAVREMDATWQSGSMEINSLFVHQEDCHLVRRLFGELYRACAPDEVLEMSTPRPVRAYDRAAAAYALFDCRGAMLVQHEGRAFVGLVELFLHAPGAAPVAPLAAPSEPPWAKSGMPPALPPLGGIAATPLPTPAPPPLPPPAAAAAAARLPPPPEATSLAPHASPCSSSSSSSAGGGTGAAVSPGAAAAAGPSFGAAREEAEPDLRSLVVGATGSDCRPCGGGGGGGGAKRPPDPFGGVPLDVTEQLIAMSSPPKRFCLPNGRPLQLFATDHFSVVPPPPPSPGGAGDGVSAGSDRPGVCRKPSIASEGTLEEISSLWFDIGYELEAGSAECAVADAEMEEEAGAGDAGASHFLGPAPESGGEGGGSSALVKLAGAFMATLAVSSMASMARSAKRLLERMRRAVAHEYGLPLADLRPDLSFLSRVSAAPQSLHSSLHCDECSRATFHFSCVLYLNSEGVDYEGGRFVFSDPPRQDGEPGRPGERQLSRTSPRRGLALMFSSGWENLHFIEPVESGCRYAIPAFFTRSAVDARAWGREGRSATDTLWRTTLGRTSGEGKQEMLEQWHVLFGPRGDD</sequence>
<feature type="region of interest" description="Disordered" evidence="1">
    <location>
        <begin position="569"/>
        <end position="648"/>
    </location>
</feature>
<feature type="transmembrane region" description="Helical" evidence="2">
    <location>
        <begin position="57"/>
        <end position="78"/>
    </location>
</feature>
<reference evidence="6" key="1">
    <citation type="journal article" date="2013" name="Nature">
        <title>Pan genome of the phytoplankton Emiliania underpins its global distribution.</title>
        <authorList>
            <person name="Read B.A."/>
            <person name="Kegel J."/>
            <person name="Klute M.J."/>
            <person name="Kuo A."/>
            <person name="Lefebvre S.C."/>
            <person name="Maumus F."/>
            <person name="Mayer C."/>
            <person name="Miller J."/>
            <person name="Monier A."/>
            <person name="Salamov A."/>
            <person name="Young J."/>
            <person name="Aguilar M."/>
            <person name="Claverie J.M."/>
            <person name="Frickenhaus S."/>
            <person name="Gonzalez K."/>
            <person name="Herman E.K."/>
            <person name="Lin Y.C."/>
            <person name="Napier J."/>
            <person name="Ogata H."/>
            <person name="Sarno A.F."/>
            <person name="Shmutz J."/>
            <person name="Schroeder D."/>
            <person name="de Vargas C."/>
            <person name="Verret F."/>
            <person name="von Dassow P."/>
            <person name="Valentin K."/>
            <person name="Van de Peer Y."/>
            <person name="Wheeler G."/>
            <person name="Dacks J.B."/>
            <person name="Delwiche C.F."/>
            <person name="Dyhrman S.T."/>
            <person name="Glockner G."/>
            <person name="John U."/>
            <person name="Richards T."/>
            <person name="Worden A.Z."/>
            <person name="Zhang X."/>
            <person name="Grigoriev I.V."/>
            <person name="Allen A.E."/>
            <person name="Bidle K."/>
            <person name="Borodovsky M."/>
            <person name="Bowler C."/>
            <person name="Brownlee C."/>
            <person name="Cock J.M."/>
            <person name="Elias M."/>
            <person name="Gladyshev V.N."/>
            <person name="Groth M."/>
            <person name="Guda C."/>
            <person name="Hadaegh A."/>
            <person name="Iglesias-Rodriguez M.D."/>
            <person name="Jenkins J."/>
            <person name="Jones B.M."/>
            <person name="Lawson T."/>
            <person name="Leese F."/>
            <person name="Lindquist E."/>
            <person name="Lobanov A."/>
            <person name="Lomsadze A."/>
            <person name="Malik S.B."/>
            <person name="Marsh M.E."/>
            <person name="Mackinder L."/>
            <person name="Mock T."/>
            <person name="Mueller-Roeber B."/>
            <person name="Pagarete A."/>
            <person name="Parker M."/>
            <person name="Probert I."/>
            <person name="Quesneville H."/>
            <person name="Raines C."/>
            <person name="Rensing S.A."/>
            <person name="Riano-Pachon D.M."/>
            <person name="Richier S."/>
            <person name="Rokitta S."/>
            <person name="Shiraiwa Y."/>
            <person name="Soanes D.M."/>
            <person name="van der Giezen M."/>
            <person name="Wahlund T.M."/>
            <person name="Williams B."/>
            <person name="Wilson W."/>
            <person name="Wolfe G."/>
            <person name="Wurch L.L."/>
        </authorList>
    </citation>
    <scope>NUCLEOTIDE SEQUENCE</scope>
</reference>
<name>A0A0D3IFB8_EMIH1</name>
<dbReference type="Pfam" id="PF13640">
    <property type="entry name" value="2OG-FeII_Oxy_3"/>
    <property type="match status" value="1"/>
</dbReference>
<feature type="transmembrane region" description="Helical" evidence="2">
    <location>
        <begin position="30"/>
        <end position="50"/>
    </location>
</feature>
<dbReference type="AlphaFoldDB" id="A0A0D3IFB8"/>
<accession>A0A0D3IFB8</accession>
<feature type="chain" id="PRO_5044291050" description="Fe2OG dioxygenase domain-containing protein" evidence="3">
    <location>
        <begin position="21"/>
        <end position="1022"/>
    </location>
</feature>
<reference evidence="5" key="2">
    <citation type="submission" date="2024-10" db="UniProtKB">
        <authorList>
            <consortium name="EnsemblProtists"/>
        </authorList>
    </citation>
    <scope>IDENTIFICATION</scope>
</reference>
<evidence type="ECO:0000256" key="3">
    <source>
        <dbReference type="SAM" id="SignalP"/>
    </source>
</evidence>
<protein>
    <recommendedName>
        <fullName evidence="4">Fe2OG dioxygenase domain-containing protein</fullName>
    </recommendedName>
</protein>
<dbReference type="PROSITE" id="PS51471">
    <property type="entry name" value="FE2OG_OXY"/>
    <property type="match status" value="1"/>
</dbReference>
<feature type="transmembrane region" description="Helical" evidence="2">
    <location>
        <begin position="146"/>
        <end position="165"/>
    </location>
</feature>
<dbReference type="InterPro" id="IPR039210">
    <property type="entry name" value="OGFOD3"/>
</dbReference>
<dbReference type="GO" id="GO:0016020">
    <property type="term" value="C:membrane"/>
    <property type="evidence" value="ECO:0007669"/>
    <property type="project" value="TreeGrafter"/>
</dbReference>
<feature type="compositionally biased region" description="Pro residues" evidence="1">
    <location>
        <begin position="577"/>
        <end position="589"/>
    </location>
</feature>
<dbReference type="PaxDb" id="2903-EOD09953"/>
<dbReference type="GeneID" id="17256119"/>
<evidence type="ECO:0000256" key="1">
    <source>
        <dbReference type="SAM" id="MobiDB-lite"/>
    </source>
</evidence>
<dbReference type="KEGG" id="ehx:EMIHUDRAFT_465304"/>
<feature type="region of interest" description="Disordered" evidence="1">
    <location>
        <begin position="787"/>
        <end position="813"/>
    </location>
</feature>
<dbReference type="InterPro" id="IPR044862">
    <property type="entry name" value="Pro_4_hyd_alph_FE2OG_OXY"/>
</dbReference>
<evidence type="ECO:0000259" key="4">
    <source>
        <dbReference type="PROSITE" id="PS51471"/>
    </source>
</evidence>
<organism evidence="5 6">
    <name type="scientific">Emiliania huxleyi (strain CCMP1516)</name>
    <dbReference type="NCBI Taxonomy" id="280463"/>
    <lineage>
        <taxon>Eukaryota</taxon>
        <taxon>Haptista</taxon>
        <taxon>Haptophyta</taxon>
        <taxon>Prymnesiophyceae</taxon>
        <taxon>Isochrysidales</taxon>
        <taxon>Noelaerhabdaceae</taxon>
        <taxon>Emiliania</taxon>
    </lineage>
</organism>
<feature type="region of interest" description="Disordered" evidence="1">
    <location>
        <begin position="912"/>
        <end position="937"/>
    </location>
</feature>
<keyword evidence="2" id="KW-0812">Transmembrane</keyword>
<feature type="region of interest" description="Disordered" evidence="1">
    <location>
        <begin position="724"/>
        <end position="750"/>
    </location>
</feature>
<dbReference type="Proteomes" id="UP000013827">
    <property type="component" value="Unassembled WGS sequence"/>
</dbReference>
<feature type="compositionally biased region" description="Low complexity" evidence="1">
    <location>
        <begin position="627"/>
        <end position="643"/>
    </location>
</feature>
<dbReference type="STRING" id="2903.R1BJB5"/>
<proteinExistence type="predicted"/>
<evidence type="ECO:0000256" key="2">
    <source>
        <dbReference type="SAM" id="Phobius"/>
    </source>
</evidence>
<feature type="compositionally biased region" description="Low complexity" evidence="1">
    <location>
        <begin position="603"/>
        <end position="620"/>
    </location>
</feature>
<dbReference type="Gene3D" id="2.60.120.620">
    <property type="entry name" value="q2cbj1_9rhob like domain"/>
    <property type="match status" value="1"/>
</dbReference>
<keyword evidence="6" id="KW-1185">Reference proteome</keyword>